<dbReference type="InterPro" id="IPR037923">
    <property type="entry name" value="HTH-like"/>
</dbReference>
<dbReference type="InterPro" id="IPR003313">
    <property type="entry name" value="AraC-bd"/>
</dbReference>
<feature type="domain" description="HTH araC/xylS-type" evidence="4">
    <location>
        <begin position="185"/>
        <end position="283"/>
    </location>
</feature>
<keyword evidence="3" id="KW-0804">Transcription</keyword>
<evidence type="ECO:0000313" key="6">
    <source>
        <dbReference type="Proteomes" id="UP000773462"/>
    </source>
</evidence>
<dbReference type="PANTHER" id="PTHR43280:SF28">
    <property type="entry name" value="HTH-TYPE TRANSCRIPTIONAL ACTIVATOR RHAS"/>
    <property type="match status" value="1"/>
</dbReference>
<keyword evidence="1" id="KW-0805">Transcription regulation</keyword>
<protein>
    <submittedName>
        <fullName evidence="5">AraC-like DNA-binding protein</fullName>
    </submittedName>
</protein>
<dbReference type="SMART" id="SM00342">
    <property type="entry name" value="HTH_ARAC"/>
    <property type="match status" value="1"/>
</dbReference>
<organism evidence="5 6">
    <name type="scientific">Paenibacillus silagei</name>
    <dbReference type="NCBI Taxonomy" id="1670801"/>
    <lineage>
        <taxon>Bacteria</taxon>
        <taxon>Bacillati</taxon>
        <taxon>Bacillota</taxon>
        <taxon>Bacilli</taxon>
        <taxon>Bacillales</taxon>
        <taxon>Paenibacillaceae</taxon>
        <taxon>Paenibacillus</taxon>
    </lineage>
</organism>
<name>A0ABS4NKM2_9BACL</name>
<proteinExistence type="predicted"/>
<dbReference type="EMBL" id="JAGGLV010000002">
    <property type="protein sequence ID" value="MBP2110612.1"/>
    <property type="molecule type" value="Genomic_DNA"/>
</dbReference>
<dbReference type="PANTHER" id="PTHR43280">
    <property type="entry name" value="ARAC-FAMILY TRANSCRIPTIONAL REGULATOR"/>
    <property type="match status" value="1"/>
</dbReference>
<dbReference type="Proteomes" id="UP000773462">
    <property type="component" value="Unassembled WGS sequence"/>
</dbReference>
<dbReference type="InterPro" id="IPR009057">
    <property type="entry name" value="Homeodomain-like_sf"/>
</dbReference>
<gene>
    <name evidence="5" type="ORF">J2Z70_000752</name>
</gene>
<evidence type="ECO:0000256" key="1">
    <source>
        <dbReference type="ARBA" id="ARBA00023015"/>
    </source>
</evidence>
<sequence length="296" mass="33904">MIARKRLVLEGRDYWVDQFPLHLTREREAFTLPLHLHTFTELQYVAEGKGFHYIGDDRIVAEQGDLFIIPVGTEHVYRPSSPSAKDELIVYNCIFDEQLPRQLARAYPLPEGLYPLLAAGSGRYSHVRDDQGTARRIVEQMYQEYCTRSIGFEAVLYAQLTRLLVCIYRMETSQPHDLPAASGIGAVLAYIDQHYDQPVTLAQAARLISTSPSYMQKRFKQATGQTFTEYIQNVRIKKSIELLQYPAYSIKEIAGLAGYRDLKFFHALFKKKTGYSPAQYRAHWLKPPAGPDNHQA</sequence>
<dbReference type="Pfam" id="PF02311">
    <property type="entry name" value="AraC_binding"/>
    <property type="match status" value="1"/>
</dbReference>
<dbReference type="InterPro" id="IPR018060">
    <property type="entry name" value="HTH_AraC"/>
</dbReference>
<dbReference type="Gene3D" id="2.60.120.10">
    <property type="entry name" value="Jelly Rolls"/>
    <property type="match status" value="1"/>
</dbReference>
<keyword evidence="6" id="KW-1185">Reference proteome</keyword>
<dbReference type="Pfam" id="PF12833">
    <property type="entry name" value="HTH_18"/>
    <property type="match status" value="1"/>
</dbReference>
<dbReference type="SUPFAM" id="SSF51215">
    <property type="entry name" value="Regulatory protein AraC"/>
    <property type="match status" value="1"/>
</dbReference>
<evidence type="ECO:0000313" key="5">
    <source>
        <dbReference type="EMBL" id="MBP2110612.1"/>
    </source>
</evidence>
<dbReference type="InterPro" id="IPR014710">
    <property type="entry name" value="RmlC-like_jellyroll"/>
</dbReference>
<dbReference type="SUPFAM" id="SSF46689">
    <property type="entry name" value="Homeodomain-like"/>
    <property type="match status" value="2"/>
</dbReference>
<evidence type="ECO:0000256" key="3">
    <source>
        <dbReference type="ARBA" id="ARBA00023163"/>
    </source>
</evidence>
<comment type="caution">
    <text evidence="5">The sequence shown here is derived from an EMBL/GenBank/DDBJ whole genome shotgun (WGS) entry which is preliminary data.</text>
</comment>
<dbReference type="PROSITE" id="PS01124">
    <property type="entry name" value="HTH_ARAC_FAMILY_2"/>
    <property type="match status" value="1"/>
</dbReference>
<keyword evidence="2" id="KW-0238">DNA-binding</keyword>
<reference evidence="5 6" key="1">
    <citation type="submission" date="2021-03" db="EMBL/GenBank/DDBJ databases">
        <title>Genomic Encyclopedia of Type Strains, Phase IV (KMG-IV): sequencing the most valuable type-strain genomes for metagenomic binning, comparative biology and taxonomic classification.</title>
        <authorList>
            <person name="Goeker M."/>
        </authorList>
    </citation>
    <scope>NUCLEOTIDE SEQUENCE [LARGE SCALE GENOMIC DNA]</scope>
    <source>
        <strain evidence="5 6">DSM 101953</strain>
    </source>
</reference>
<evidence type="ECO:0000256" key="2">
    <source>
        <dbReference type="ARBA" id="ARBA00023125"/>
    </source>
</evidence>
<dbReference type="Gene3D" id="1.10.10.60">
    <property type="entry name" value="Homeodomain-like"/>
    <property type="match status" value="2"/>
</dbReference>
<dbReference type="RefSeq" id="WP_209869543.1">
    <property type="nucleotide sequence ID" value="NZ_JAGGLV010000002.1"/>
</dbReference>
<evidence type="ECO:0000259" key="4">
    <source>
        <dbReference type="PROSITE" id="PS01124"/>
    </source>
</evidence>
<accession>A0ABS4NKM2</accession>